<keyword evidence="4" id="KW-0472">Membrane</keyword>
<keyword evidence="3" id="KW-1133">Transmembrane helix</keyword>
<name>A0A8H3G862_9LECA</name>
<evidence type="ECO:0000313" key="7">
    <source>
        <dbReference type="EMBL" id="CAF9936347.1"/>
    </source>
</evidence>
<evidence type="ECO:0000256" key="4">
    <source>
        <dbReference type="ARBA" id="ARBA00023136"/>
    </source>
</evidence>
<dbReference type="CDD" id="cd12910">
    <property type="entry name" value="SPRY_SSH4_like"/>
    <property type="match status" value="1"/>
</dbReference>
<feature type="region of interest" description="Disordered" evidence="5">
    <location>
        <begin position="1"/>
        <end position="123"/>
    </location>
</feature>
<protein>
    <recommendedName>
        <fullName evidence="6">SPRY domain-containing protein</fullName>
    </recommendedName>
</protein>
<evidence type="ECO:0000313" key="8">
    <source>
        <dbReference type="Proteomes" id="UP000664203"/>
    </source>
</evidence>
<dbReference type="PANTHER" id="PTHR12864">
    <property type="entry name" value="RAN BINDING PROTEIN 9-RELATED"/>
    <property type="match status" value="1"/>
</dbReference>
<gene>
    <name evidence="7" type="ORF">ALECFALPRED_006774</name>
</gene>
<dbReference type="Gene3D" id="2.60.120.920">
    <property type="match status" value="1"/>
</dbReference>
<proteinExistence type="predicted"/>
<evidence type="ECO:0000256" key="2">
    <source>
        <dbReference type="ARBA" id="ARBA00022692"/>
    </source>
</evidence>
<dbReference type="InterPro" id="IPR050618">
    <property type="entry name" value="Ubq-SigPath_Reg"/>
</dbReference>
<keyword evidence="2" id="KW-0812">Transmembrane</keyword>
<dbReference type="AlphaFoldDB" id="A0A8H3G862"/>
<sequence length="373" mass="41239">MDFFKSFKGGHSIAQDEAYTSHPGPPPVREPTYQPPPGPPPPHQCHNHSAHVPLPAGNEYAPPPDPPPGWQKTPSETPPAPPDGDEEPPPYYDWTVVPDNSLLPPPPALGHEKSPSSNANLSDADRAHEWCRINSMVRPHQPTHPQHSAVLNGDVRLLKPPEYKGDLLMPNTGLWKGSTRAGSKDSCLLTSSPIYFAYVDYPLRTRNTKTIYFEVKVRSLGRGRGADESSIALGYCAMPYPTWRLPGWERGSLAVHGDDGRRYVNNTWGGKEFTSPIKAGDTVGLGMTFALADSLPGYEAQPKSETMAKVKVFLTRNGRRGEDWDLHEELDKDEDLSIDGLDGHFDLHGAIGTFGGIDFDASFNRRDWLWQPR</sequence>
<dbReference type="OrthoDB" id="25503at2759"/>
<dbReference type="InterPro" id="IPR043136">
    <property type="entry name" value="B30.2/SPRY_sf"/>
</dbReference>
<evidence type="ECO:0000256" key="1">
    <source>
        <dbReference type="ARBA" id="ARBA00004370"/>
    </source>
</evidence>
<dbReference type="GO" id="GO:0016020">
    <property type="term" value="C:membrane"/>
    <property type="evidence" value="ECO:0007669"/>
    <property type="project" value="UniProtKB-SubCell"/>
</dbReference>
<dbReference type="InterPro" id="IPR003877">
    <property type="entry name" value="SPRY_dom"/>
</dbReference>
<evidence type="ECO:0000256" key="5">
    <source>
        <dbReference type="SAM" id="MobiDB-lite"/>
    </source>
</evidence>
<dbReference type="InterPro" id="IPR035780">
    <property type="entry name" value="SPRY_Ssh4-like"/>
</dbReference>
<evidence type="ECO:0000256" key="3">
    <source>
        <dbReference type="ARBA" id="ARBA00022989"/>
    </source>
</evidence>
<feature type="compositionally biased region" description="Pro residues" evidence="5">
    <location>
        <begin position="23"/>
        <end position="43"/>
    </location>
</feature>
<feature type="domain" description="SPRY" evidence="6">
    <location>
        <begin position="211"/>
        <end position="286"/>
    </location>
</feature>
<dbReference type="EMBL" id="CAJPDR010000439">
    <property type="protein sequence ID" value="CAF9936347.1"/>
    <property type="molecule type" value="Genomic_DNA"/>
</dbReference>
<dbReference type="Pfam" id="PF00622">
    <property type="entry name" value="SPRY"/>
    <property type="match status" value="1"/>
</dbReference>
<dbReference type="SUPFAM" id="SSF49899">
    <property type="entry name" value="Concanavalin A-like lectins/glucanases"/>
    <property type="match status" value="1"/>
</dbReference>
<evidence type="ECO:0000259" key="6">
    <source>
        <dbReference type="Pfam" id="PF00622"/>
    </source>
</evidence>
<dbReference type="InterPro" id="IPR013320">
    <property type="entry name" value="ConA-like_dom_sf"/>
</dbReference>
<reference evidence="7" key="1">
    <citation type="submission" date="2021-03" db="EMBL/GenBank/DDBJ databases">
        <authorList>
            <person name="Tagirdzhanova G."/>
        </authorList>
    </citation>
    <scope>NUCLEOTIDE SEQUENCE</scope>
</reference>
<comment type="caution">
    <text evidence="7">The sequence shown here is derived from an EMBL/GenBank/DDBJ whole genome shotgun (WGS) entry which is preliminary data.</text>
</comment>
<comment type="subcellular location">
    <subcellularLocation>
        <location evidence="1">Membrane</location>
    </subcellularLocation>
</comment>
<accession>A0A8H3G862</accession>
<dbReference type="Proteomes" id="UP000664203">
    <property type="component" value="Unassembled WGS sequence"/>
</dbReference>
<organism evidence="7 8">
    <name type="scientific">Alectoria fallacina</name>
    <dbReference type="NCBI Taxonomy" id="1903189"/>
    <lineage>
        <taxon>Eukaryota</taxon>
        <taxon>Fungi</taxon>
        <taxon>Dikarya</taxon>
        <taxon>Ascomycota</taxon>
        <taxon>Pezizomycotina</taxon>
        <taxon>Lecanoromycetes</taxon>
        <taxon>OSLEUM clade</taxon>
        <taxon>Lecanoromycetidae</taxon>
        <taxon>Lecanorales</taxon>
        <taxon>Lecanorineae</taxon>
        <taxon>Parmeliaceae</taxon>
        <taxon>Alectoria</taxon>
    </lineage>
</organism>
<keyword evidence="8" id="KW-1185">Reference proteome</keyword>